<protein>
    <submittedName>
        <fullName evidence="1">Uncharacterized protein</fullName>
    </submittedName>
</protein>
<gene>
    <name evidence="1" type="ORF">AVEN_153424_1</name>
</gene>
<name>A0A4Y2E7U3_ARAVE</name>
<comment type="caution">
    <text evidence="1">The sequence shown here is derived from an EMBL/GenBank/DDBJ whole genome shotgun (WGS) entry which is preliminary data.</text>
</comment>
<sequence>MGPLNDSRCNSSSTEAGVLIANHLATARSLPKEVRTISDGAVFMAPYRDDAEPPSSGNGFIIPKAMISHNCDCSSLSRGTKGRKSHKPPAKTSQLLAYCLAFSSLRERRKKHSLAAVS</sequence>
<evidence type="ECO:0000313" key="2">
    <source>
        <dbReference type="Proteomes" id="UP000499080"/>
    </source>
</evidence>
<dbReference type="OrthoDB" id="10568262at2759"/>
<reference evidence="1 2" key="1">
    <citation type="journal article" date="2019" name="Sci. Rep.">
        <title>Orb-weaving spider Araneus ventricosus genome elucidates the spidroin gene catalogue.</title>
        <authorList>
            <person name="Kono N."/>
            <person name="Nakamura H."/>
            <person name="Ohtoshi R."/>
            <person name="Moran D.A.P."/>
            <person name="Shinohara A."/>
            <person name="Yoshida Y."/>
            <person name="Fujiwara M."/>
            <person name="Mori M."/>
            <person name="Tomita M."/>
            <person name="Arakawa K."/>
        </authorList>
    </citation>
    <scope>NUCLEOTIDE SEQUENCE [LARGE SCALE GENOMIC DNA]</scope>
</reference>
<accession>A0A4Y2E7U3</accession>
<evidence type="ECO:0000313" key="1">
    <source>
        <dbReference type="EMBL" id="GBM25242.1"/>
    </source>
</evidence>
<proteinExistence type="predicted"/>
<organism evidence="1 2">
    <name type="scientific">Araneus ventricosus</name>
    <name type="common">Orbweaver spider</name>
    <name type="synonym">Epeira ventricosa</name>
    <dbReference type="NCBI Taxonomy" id="182803"/>
    <lineage>
        <taxon>Eukaryota</taxon>
        <taxon>Metazoa</taxon>
        <taxon>Ecdysozoa</taxon>
        <taxon>Arthropoda</taxon>
        <taxon>Chelicerata</taxon>
        <taxon>Arachnida</taxon>
        <taxon>Araneae</taxon>
        <taxon>Araneomorphae</taxon>
        <taxon>Entelegynae</taxon>
        <taxon>Araneoidea</taxon>
        <taxon>Araneidae</taxon>
        <taxon>Araneus</taxon>
    </lineage>
</organism>
<dbReference type="Proteomes" id="UP000499080">
    <property type="component" value="Unassembled WGS sequence"/>
</dbReference>
<keyword evidence="2" id="KW-1185">Reference proteome</keyword>
<dbReference type="AlphaFoldDB" id="A0A4Y2E7U3"/>
<dbReference type="EMBL" id="BGPR01000533">
    <property type="protein sequence ID" value="GBM25242.1"/>
    <property type="molecule type" value="Genomic_DNA"/>
</dbReference>